<dbReference type="Proteomes" id="UP001333818">
    <property type="component" value="Unassembled WGS sequence"/>
</dbReference>
<dbReference type="AlphaFoldDB" id="A0AAW9Q645"/>
<proteinExistence type="predicted"/>
<dbReference type="RefSeq" id="WP_330486426.1">
    <property type="nucleotide sequence ID" value="NZ_JAZBJZ010000202.1"/>
</dbReference>
<evidence type="ECO:0000313" key="6">
    <source>
        <dbReference type="Proteomes" id="UP001333818"/>
    </source>
</evidence>
<name>A0AAW9Q645_9CYAN</name>
<dbReference type="PANTHER" id="PTHR45339">
    <property type="entry name" value="HYBRID SIGNAL TRANSDUCTION HISTIDINE KINASE J"/>
    <property type="match status" value="1"/>
</dbReference>
<sequence length="117" mass="12969">MVAEDNPANSQTFCNYLESRGFRLLLAKDGLEAIALAKAQNPALILMDIQMPKMDGLEATRHIRADRQISHIPIVALTGLAMPGDREKCLEAGANEYLAKPVRLKHLLSTIQQFLEN</sequence>
<dbReference type="EMBL" id="JAZBJZ010000202">
    <property type="protein sequence ID" value="MEE3719988.1"/>
    <property type="molecule type" value="Genomic_DNA"/>
</dbReference>
<dbReference type="SMART" id="SM00448">
    <property type="entry name" value="REC"/>
    <property type="match status" value="1"/>
</dbReference>
<comment type="caution">
    <text evidence="5">The sequence shown here is derived from an EMBL/GenBank/DDBJ whole genome shotgun (WGS) entry which is preliminary data.</text>
</comment>
<dbReference type="PROSITE" id="PS50110">
    <property type="entry name" value="RESPONSE_REGULATORY"/>
    <property type="match status" value="1"/>
</dbReference>
<organism evidence="5 6">
    <name type="scientific">Tumidithrix elongata BACA0141</name>
    <dbReference type="NCBI Taxonomy" id="2716417"/>
    <lineage>
        <taxon>Bacteria</taxon>
        <taxon>Bacillati</taxon>
        <taxon>Cyanobacteriota</taxon>
        <taxon>Cyanophyceae</taxon>
        <taxon>Pseudanabaenales</taxon>
        <taxon>Pseudanabaenaceae</taxon>
        <taxon>Tumidithrix</taxon>
        <taxon>Tumidithrix elongata</taxon>
    </lineage>
</organism>
<dbReference type="Pfam" id="PF00072">
    <property type="entry name" value="Response_reg"/>
    <property type="match status" value="1"/>
</dbReference>
<protein>
    <submittedName>
        <fullName evidence="5">Response regulator</fullName>
    </submittedName>
</protein>
<dbReference type="GO" id="GO:0000160">
    <property type="term" value="P:phosphorelay signal transduction system"/>
    <property type="evidence" value="ECO:0007669"/>
    <property type="project" value="UniProtKB-KW"/>
</dbReference>
<keyword evidence="2" id="KW-0902">Two-component regulatory system</keyword>
<keyword evidence="6" id="KW-1185">Reference proteome</keyword>
<keyword evidence="1 3" id="KW-0597">Phosphoprotein</keyword>
<reference evidence="5" key="1">
    <citation type="submission" date="2024-01" db="EMBL/GenBank/DDBJ databases">
        <title>Bank of Algae and Cyanobacteria of the Azores (BACA) strain genomes.</title>
        <authorList>
            <person name="Luz R."/>
            <person name="Cordeiro R."/>
            <person name="Fonseca A."/>
            <person name="Goncalves V."/>
        </authorList>
    </citation>
    <scope>NUCLEOTIDE SEQUENCE</scope>
    <source>
        <strain evidence="5">BACA0141</strain>
    </source>
</reference>
<dbReference type="InterPro" id="IPR011006">
    <property type="entry name" value="CheY-like_superfamily"/>
</dbReference>
<evidence type="ECO:0000313" key="5">
    <source>
        <dbReference type="EMBL" id="MEE3719988.1"/>
    </source>
</evidence>
<gene>
    <name evidence="5" type="ORF">V2H45_24940</name>
</gene>
<dbReference type="PANTHER" id="PTHR45339:SF1">
    <property type="entry name" value="HYBRID SIGNAL TRANSDUCTION HISTIDINE KINASE J"/>
    <property type="match status" value="1"/>
</dbReference>
<dbReference type="Gene3D" id="3.40.50.2300">
    <property type="match status" value="1"/>
</dbReference>
<evidence type="ECO:0000259" key="4">
    <source>
        <dbReference type="PROSITE" id="PS50110"/>
    </source>
</evidence>
<feature type="domain" description="Response regulatory" evidence="4">
    <location>
        <begin position="1"/>
        <end position="115"/>
    </location>
</feature>
<evidence type="ECO:0000256" key="3">
    <source>
        <dbReference type="PROSITE-ProRule" id="PRU00169"/>
    </source>
</evidence>
<dbReference type="SUPFAM" id="SSF52172">
    <property type="entry name" value="CheY-like"/>
    <property type="match status" value="1"/>
</dbReference>
<feature type="modified residue" description="4-aspartylphosphate" evidence="3">
    <location>
        <position position="48"/>
    </location>
</feature>
<evidence type="ECO:0000256" key="2">
    <source>
        <dbReference type="ARBA" id="ARBA00023012"/>
    </source>
</evidence>
<accession>A0AAW9Q645</accession>
<dbReference type="InterPro" id="IPR001789">
    <property type="entry name" value="Sig_transdc_resp-reg_receiver"/>
</dbReference>
<evidence type="ECO:0000256" key="1">
    <source>
        <dbReference type="ARBA" id="ARBA00022553"/>
    </source>
</evidence>